<dbReference type="NCBIfam" id="TIGR00046">
    <property type="entry name" value="RsmE family RNA methyltransferase"/>
    <property type="match status" value="1"/>
</dbReference>
<dbReference type="Gene3D" id="3.40.1280.10">
    <property type="match status" value="1"/>
</dbReference>
<evidence type="ECO:0000256" key="5">
    <source>
        <dbReference type="ARBA" id="ARBA00022603"/>
    </source>
</evidence>
<dbReference type="PANTHER" id="PTHR30027:SF3">
    <property type="entry name" value="16S RRNA (URACIL(1498)-N(3))-METHYLTRANSFERASE"/>
    <property type="match status" value="1"/>
</dbReference>
<dbReference type="InterPro" id="IPR015947">
    <property type="entry name" value="PUA-like_sf"/>
</dbReference>
<evidence type="ECO:0000256" key="2">
    <source>
        <dbReference type="ARBA" id="ARBA00005528"/>
    </source>
</evidence>
<dbReference type="AlphaFoldDB" id="A0A2Z4FK34"/>
<dbReference type="GO" id="GO:0070475">
    <property type="term" value="P:rRNA base methylation"/>
    <property type="evidence" value="ECO:0007669"/>
    <property type="project" value="TreeGrafter"/>
</dbReference>
<evidence type="ECO:0000256" key="7">
    <source>
        <dbReference type="ARBA" id="ARBA00022691"/>
    </source>
</evidence>
<dbReference type="InterPro" id="IPR046886">
    <property type="entry name" value="RsmE_MTase_dom"/>
</dbReference>
<comment type="catalytic activity">
    <reaction evidence="9 10">
        <text>uridine(1498) in 16S rRNA + S-adenosyl-L-methionine = N(3)-methyluridine(1498) in 16S rRNA + S-adenosyl-L-homocysteine + H(+)</text>
        <dbReference type="Rhea" id="RHEA:42920"/>
        <dbReference type="Rhea" id="RHEA-COMP:10283"/>
        <dbReference type="Rhea" id="RHEA-COMP:10284"/>
        <dbReference type="ChEBI" id="CHEBI:15378"/>
        <dbReference type="ChEBI" id="CHEBI:57856"/>
        <dbReference type="ChEBI" id="CHEBI:59789"/>
        <dbReference type="ChEBI" id="CHEBI:65315"/>
        <dbReference type="ChEBI" id="CHEBI:74502"/>
        <dbReference type="EC" id="2.1.1.193"/>
    </reaction>
</comment>
<evidence type="ECO:0000256" key="1">
    <source>
        <dbReference type="ARBA" id="ARBA00004496"/>
    </source>
</evidence>
<evidence type="ECO:0000256" key="4">
    <source>
        <dbReference type="ARBA" id="ARBA00022552"/>
    </source>
</evidence>
<proteinExistence type="inferred from homology"/>
<dbReference type="CDD" id="cd18084">
    <property type="entry name" value="RsmE-like"/>
    <property type="match status" value="1"/>
</dbReference>
<comment type="subcellular location">
    <subcellularLocation>
        <location evidence="1 10">Cytoplasm</location>
    </subcellularLocation>
</comment>
<evidence type="ECO:0000256" key="10">
    <source>
        <dbReference type="PIRNR" id="PIRNR015601"/>
    </source>
</evidence>
<dbReference type="SUPFAM" id="SSF75217">
    <property type="entry name" value="alpha/beta knot"/>
    <property type="match status" value="1"/>
</dbReference>
<dbReference type="GO" id="GO:0070042">
    <property type="term" value="F:rRNA (uridine-N3-)-methyltransferase activity"/>
    <property type="evidence" value="ECO:0007669"/>
    <property type="project" value="TreeGrafter"/>
</dbReference>
<keyword evidence="7 10" id="KW-0949">S-adenosyl-L-methionine</keyword>
<dbReference type="InterPro" id="IPR029028">
    <property type="entry name" value="Alpha/beta_knot_MTases"/>
</dbReference>
<evidence type="ECO:0000256" key="8">
    <source>
        <dbReference type="ARBA" id="ARBA00025699"/>
    </source>
</evidence>
<keyword evidence="5 10" id="KW-0489">Methyltransferase</keyword>
<dbReference type="InterPro" id="IPR006700">
    <property type="entry name" value="RsmE"/>
</dbReference>
<feature type="domain" description="Ribosomal RNA small subunit methyltransferase E PUA-like" evidence="12">
    <location>
        <begin position="13"/>
        <end position="57"/>
    </location>
</feature>
<dbReference type="Pfam" id="PF20260">
    <property type="entry name" value="PUA_4"/>
    <property type="match status" value="1"/>
</dbReference>
<dbReference type="Pfam" id="PF04452">
    <property type="entry name" value="Methyltrans_RNA"/>
    <property type="match status" value="1"/>
</dbReference>
<evidence type="ECO:0000259" key="12">
    <source>
        <dbReference type="Pfam" id="PF20260"/>
    </source>
</evidence>
<keyword evidence="14" id="KW-1185">Reference proteome</keyword>
<gene>
    <name evidence="13" type="ORF">DN745_07755</name>
</gene>
<evidence type="ECO:0000313" key="14">
    <source>
        <dbReference type="Proteomes" id="UP000249799"/>
    </source>
</evidence>
<organism evidence="13 14">
    <name type="scientific">Bradymonas sediminis</name>
    <dbReference type="NCBI Taxonomy" id="1548548"/>
    <lineage>
        <taxon>Bacteria</taxon>
        <taxon>Deltaproteobacteria</taxon>
        <taxon>Bradymonadales</taxon>
        <taxon>Bradymonadaceae</taxon>
        <taxon>Bradymonas</taxon>
    </lineage>
</organism>
<feature type="domain" description="Ribosomal RNA small subunit methyltransferase E methyltransferase" evidence="11">
    <location>
        <begin position="69"/>
        <end position="243"/>
    </location>
</feature>
<dbReference type="EC" id="2.1.1.193" evidence="10"/>
<keyword evidence="3 10" id="KW-0963">Cytoplasm</keyword>
<evidence type="ECO:0000256" key="3">
    <source>
        <dbReference type="ARBA" id="ARBA00022490"/>
    </source>
</evidence>
<reference evidence="13 14" key="1">
    <citation type="submission" date="2018-06" db="EMBL/GenBank/DDBJ databases">
        <title>Lujinxingia sediminis gen. nov. sp. nov., a new facultative anaerobic member of the class Deltaproteobacteria, and proposal of Lujinxingaceae fam. nov.</title>
        <authorList>
            <person name="Guo L.-Y."/>
            <person name="Li C.-M."/>
            <person name="Wang S."/>
            <person name="Du Z.-J."/>
        </authorList>
    </citation>
    <scope>NUCLEOTIDE SEQUENCE [LARGE SCALE GENOMIC DNA]</scope>
    <source>
        <strain evidence="13 14">FA350</strain>
    </source>
</reference>
<comment type="function">
    <text evidence="8 10">Specifically methylates the N3 position of the uracil ring of uridine 1498 (m3U1498) in 16S rRNA. Acts on the fully assembled 30S ribosomal subunit.</text>
</comment>
<dbReference type="PIRSF" id="PIRSF015601">
    <property type="entry name" value="MTase_slr0722"/>
    <property type="match status" value="1"/>
</dbReference>
<accession>A0A2Z4FK34</accession>
<dbReference type="Proteomes" id="UP000249799">
    <property type="component" value="Chromosome"/>
</dbReference>
<evidence type="ECO:0000256" key="6">
    <source>
        <dbReference type="ARBA" id="ARBA00022679"/>
    </source>
</evidence>
<dbReference type="GO" id="GO:0005737">
    <property type="term" value="C:cytoplasm"/>
    <property type="evidence" value="ECO:0007669"/>
    <property type="project" value="UniProtKB-SubCell"/>
</dbReference>
<dbReference type="InterPro" id="IPR029026">
    <property type="entry name" value="tRNA_m1G_MTases_N"/>
</dbReference>
<evidence type="ECO:0000313" key="13">
    <source>
        <dbReference type="EMBL" id="AWV89240.1"/>
    </source>
</evidence>
<evidence type="ECO:0000256" key="9">
    <source>
        <dbReference type="ARBA" id="ARBA00047944"/>
    </source>
</evidence>
<name>A0A2Z4FK34_9DELT</name>
<evidence type="ECO:0000259" key="11">
    <source>
        <dbReference type="Pfam" id="PF04452"/>
    </source>
</evidence>
<dbReference type="SUPFAM" id="SSF88697">
    <property type="entry name" value="PUA domain-like"/>
    <property type="match status" value="1"/>
</dbReference>
<dbReference type="OrthoDB" id="9815641at2"/>
<dbReference type="EMBL" id="CP030032">
    <property type="protein sequence ID" value="AWV89240.1"/>
    <property type="molecule type" value="Genomic_DNA"/>
</dbReference>
<dbReference type="InterPro" id="IPR046887">
    <property type="entry name" value="RsmE_PUA-like"/>
</dbReference>
<keyword evidence="4 10" id="KW-0698">rRNA processing</keyword>
<dbReference type="KEGG" id="bsed:DN745_07755"/>
<keyword evidence="6 10" id="KW-0808">Transferase</keyword>
<protein>
    <recommendedName>
        <fullName evidence="10">Ribosomal RNA small subunit methyltransferase E</fullName>
        <ecNumber evidence="10">2.1.1.193</ecNumber>
    </recommendedName>
</protein>
<comment type="similarity">
    <text evidence="2 10">Belongs to the RNA methyltransferase RsmE family.</text>
</comment>
<dbReference type="PANTHER" id="PTHR30027">
    <property type="entry name" value="RIBOSOMAL RNA SMALL SUBUNIT METHYLTRANSFERASE E"/>
    <property type="match status" value="1"/>
</dbReference>
<dbReference type="NCBIfam" id="NF008692">
    <property type="entry name" value="PRK11713.1-5"/>
    <property type="match status" value="1"/>
</dbReference>
<sequence>MPATGRVGESFELPDRVTHYLTDVLRMQAGECVDLFDGSGRVILAEILGGDSERLQVCIRDDRMRLQSESPCAITLVQAMPKGKRFDLILEKATELGVARIIPLESRRTVVKIPEAKIDKKLTRWERIIEGGARQCRRNITPELGPAMNLGQAIESLQGIPNFVAHTAPGLASLPEILGADAARSSSADFASHPSVALWIGPEGGFDEAEIATLLDKGAHAFHLGPRVLRAETASLVGLSLIQAYLGDLA</sequence>